<evidence type="ECO:0000259" key="3">
    <source>
        <dbReference type="Pfam" id="PF18803"/>
    </source>
</evidence>
<dbReference type="Proteomes" id="UP001222325">
    <property type="component" value="Unassembled WGS sequence"/>
</dbReference>
<feature type="compositionally biased region" description="Acidic residues" evidence="1">
    <location>
        <begin position="994"/>
        <end position="1010"/>
    </location>
</feature>
<protein>
    <recommendedName>
        <fullName evidence="3">CxC2-like cysteine cluster KDZ transposase-associated domain-containing protein</fullName>
    </recommendedName>
</protein>
<dbReference type="PANTHER" id="PTHR33096:SF1">
    <property type="entry name" value="CXC1-LIKE CYSTEINE CLUSTER ASSOCIATED WITH KDZ TRANSPOSASES DOMAIN-CONTAINING PROTEIN"/>
    <property type="match status" value="1"/>
</dbReference>
<comment type="caution">
    <text evidence="4">The sequence shown here is derived from an EMBL/GenBank/DDBJ whole genome shotgun (WGS) entry which is preliminary data.</text>
</comment>
<sequence>MRNSVRLLVFFLASAHSHLHLKDYPLREWVQESRSEFLAELLRWEGRGNHRAYNICPGCLTEQAKYRCRSCLSGGEMLCKSCVVENHKRSPLHVVEVWNGASFEKQNLKVLGLRIQLGHWHQRDRSCPVPKPAPGDAFVIVDNNGVHEVGLDFCGCGGGGSHTRQLLRAGLFPATVQAPRTAATFPVLRRFHLLSFESKCSAYEFFHSLARETDNTGLLPTKDRYHEFLRMTREWANLKMLMRAARGNAANGIAGTIAGECALLCPACPQPGKNLPPGWENAPEEKQFLYALFLAMDANFRLKRKDVSSEEADPGLGPGWAFFCEVTAYMQHLAENWHMKQERSTCVAHDAVDKPDREARGTAASGIGAVDCARHDMKRPSAVGDLQYGERYINMDYMFFLSVAGTELVRFYVSYDIACQWHKNIWIRMEHYKPQLRFHYNGKFMTFLVPKFHLPAHIEACNLQFSFNLTRDVGQTDGEAPERGWANANGLATSTKEKGPGARRDALDDHFNDINHKKIVALGRTMLKKVEDAVPAMEEMQAALAEMEATLTPEALGEATSPVPEWTVMAEAWENDAGKPNPFETLRKDEHLAKVRKELAEEAAARQLAGRENVGEVQNGMHITEMIAMGLQLEEQQRALRFDLAATGLHPTLDQTRTLVERSSKLRRKLLAWIDIQRGFFPTVDRIRTLEDDARAQVAKTQPIAGVRINEMSLWLPSAMMKQAGSREISSLLKDSVHHEYRLRVGQANEALHEIRYQLLVRSHLYQVKDAYSRGVRENTRSGGKIELCDDRIRRMTAQYRTARLALVVLGRVLGREEWQRTLKPLLDGDVRGMPHAQAKVDKPPPVLSWIWIAQARDPEPGSSQAMNEAVRIEWAKARARAMRWTEEVDLLEEEMRRILQFLAWRGDWWEAQIAQRGLGDGPQLEGETAYATRQAALQRELRDRFSLLWKHLPDLIREGRAAVIAARTAVMAEGRGAAGEGDAGQGDGAGGKEDDDEDEEEEVEGEVDEGASVVPPGSLNPIDPLYLNT</sequence>
<dbReference type="AlphaFoldDB" id="A0AAD6U1M1"/>
<accession>A0AAD6U1M1</accession>
<dbReference type="Pfam" id="PF18803">
    <property type="entry name" value="CxC2"/>
    <property type="match status" value="1"/>
</dbReference>
<organism evidence="4 5">
    <name type="scientific">Mycena belliarum</name>
    <dbReference type="NCBI Taxonomy" id="1033014"/>
    <lineage>
        <taxon>Eukaryota</taxon>
        <taxon>Fungi</taxon>
        <taxon>Dikarya</taxon>
        <taxon>Basidiomycota</taxon>
        <taxon>Agaricomycotina</taxon>
        <taxon>Agaricomycetes</taxon>
        <taxon>Agaricomycetidae</taxon>
        <taxon>Agaricales</taxon>
        <taxon>Marasmiineae</taxon>
        <taxon>Mycenaceae</taxon>
        <taxon>Mycena</taxon>
    </lineage>
</organism>
<dbReference type="Pfam" id="PF18758">
    <property type="entry name" value="KDZ"/>
    <property type="match status" value="1"/>
</dbReference>
<keyword evidence="2" id="KW-0732">Signal</keyword>
<reference evidence="4" key="1">
    <citation type="submission" date="2023-03" db="EMBL/GenBank/DDBJ databases">
        <title>Massive genome expansion in bonnet fungi (Mycena s.s.) driven by repeated elements and novel gene families across ecological guilds.</title>
        <authorList>
            <consortium name="Lawrence Berkeley National Laboratory"/>
            <person name="Harder C.B."/>
            <person name="Miyauchi S."/>
            <person name="Viragh M."/>
            <person name="Kuo A."/>
            <person name="Thoen E."/>
            <person name="Andreopoulos B."/>
            <person name="Lu D."/>
            <person name="Skrede I."/>
            <person name="Drula E."/>
            <person name="Henrissat B."/>
            <person name="Morin E."/>
            <person name="Kohler A."/>
            <person name="Barry K."/>
            <person name="LaButti K."/>
            <person name="Morin E."/>
            <person name="Salamov A."/>
            <person name="Lipzen A."/>
            <person name="Mereny Z."/>
            <person name="Hegedus B."/>
            <person name="Baldrian P."/>
            <person name="Stursova M."/>
            <person name="Weitz H."/>
            <person name="Taylor A."/>
            <person name="Grigoriev I.V."/>
            <person name="Nagy L.G."/>
            <person name="Martin F."/>
            <person name="Kauserud H."/>
        </authorList>
    </citation>
    <scope>NUCLEOTIDE SEQUENCE</scope>
    <source>
        <strain evidence="4">CBHHK173m</strain>
    </source>
</reference>
<feature type="signal peptide" evidence="2">
    <location>
        <begin position="1"/>
        <end position="17"/>
    </location>
</feature>
<dbReference type="PANTHER" id="PTHR33096">
    <property type="entry name" value="CXC2 DOMAIN-CONTAINING PROTEIN"/>
    <property type="match status" value="1"/>
</dbReference>
<evidence type="ECO:0000256" key="1">
    <source>
        <dbReference type="SAM" id="MobiDB-lite"/>
    </source>
</evidence>
<dbReference type="CDD" id="cd19757">
    <property type="entry name" value="Bbox1"/>
    <property type="match status" value="1"/>
</dbReference>
<proteinExistence type="predicted"/>
<evidence type="ECO:0000313" key="4">
    <source>
        <dbReference type="EMBL" id="KAJ7082867.1"/>
    </source>
</evidence>
<dbReference type="InterPro" id="IPR040521">
    <property type="entry name" value="KDZ"/>
</dbReference>
<feature type="compositionally biased region" description="Gly residues" evidence="1">
    <location>
        <begin position="977"/>
        <end position="990"/>
    </location>
</feature>
<feature type="domain" description="CxC2-like cysteine cluster KDZ transposase-associated" evidence="3">
    <location>
        <begin position="108"/>
        <end position="217"/>
    </location>
</feature>
<keyword evidence="5" id="KW-1185">Reference proteome</keyword>
<name>A0AAD6U1M1_9AGAR</name>
<gene>
    <name evidence="4" type="ORF">B0H15DRAFT_912170</name>
</gene>
<feature type="chain" id="PRO_5042098257" description="CxC2-like cysteine cluster KDZ transposase-associated domain-containing protein" evidence="2">
    <location>
        <begin position="18"/>
        <end position="1030"/>
    </location>
</feature>
<dbReference type="EMBL" id="JARJCN010000043">
    <property type="protein sequence ID" value="KAJ7082867.1"/>
    <property type="molecule type" value="Genomic_DNA"/>
</dbReference>
<feature type="region of interest" description="Disordered" evidence="1">
    <location>
        <begin position="478"/>
        <end position="503"/>
    </location>
</feature>
<evidence type="ECO:0000256" key="2">
    <source>
        <dbReference type="SAM" id="SignalP"/>
    </source>
</evidence>
<dbReference type="InterPro" id="IPR041457">
    <property type="entry name" value="CxC2_KDZ-assoc"/>
</dbReference>
<feature type="region of interest" description="Disordered" evidence="1">
    <location>
        <begin position="976"/>
        <end position="1030"/>
    </location>
</feature>
<evidence type="ECO:0000313" key="5">
    <source>
        <dbReference type="Proteomes" id="UP001222325"/>
    </source>
</evidence>